<proteinExistence type="predicted"/>
<dbReference type="Proteomes" id="UP000269019">
    <property type="component" value="Chromosome"/>
</dbReference>
<sequence length="240" mass="25210">MHWSFPASVSPDTPLGRVVLFVLQPSWRRRRAVRRLFAVVLVVISMVMWFSRVTHTDPAIVVVAEAIRAGETIEEDQVTLTPVPPAFVPAGAFRQKSAVVGRIAATAFQPREIPVETRLVGMEAVNALHDPAWQSPTMVPIVLSADGVTGLLQHGDTVTVVTGVGASQPGTVIATAVRVLLAQQSPTANREGVAVVVADAPAAQAIAAANVEGPLGVLVTGPRAHGAPDVQSQATPKDQQ</sequence>
<keyword evidence="2" id="KW-0472">Membrane</keyword>
<evidence type="ECO:0000256" key="2">
    <source>
        <dbReference type="SAM" id="Phobius"/>
    </source>
</evidence>
<feature type="compositionally biased region" description="Polar residues" evidence="1">
    <location>
        <begin position="230"/>
        <end position="240"/>
    </location>
</feature>
<dbReference type="AlphaFoldDB" id="A0A3G6J4Y3"/>
<dbReference type="InterPro" id="IPR013974">
    <property type="entry name" value="SAF"/>
</dbReference>
<name>A0A3G6J4Y3_9CORY</name>
<dbReference type="SMART" id="SM00858">
    <property type="entry name" value="SAF"/>
    <property type="match status" value="1"/>
</dbReference>
<keyword evidence="5" id="KW-1185">Reference proteome</keyword>
<dbReference type="RefSeq" id="WP_123926736.1">
    <property type="nucleotide sequence ID" value="NZ_CP033896.1"/>
</dbReference>
<protein>
    <submittedName>
        <fullName evidence="4">SAF domain protein</fullName>
    </submittedName>
</protein>
<gene>
    <name evidence="4" type="ORF">CCHOA_03375</name>
</gene>
<evidence type="ECO:0000256" key="1">
    <source>
        <dbReference type="SAM" id="MobiDB-lite"/>
    </source>
</evidence>
<evidence type="ECO:0000313" key="5">
    <source>
        <dbReference type="Proteomes" id="UP000269019"/>
    </source>
</evidence>
<keyword evidence="2" id="KW-0812">Transmembrane</keyword>
<accession>A0A3G6J4Y3</accession>
<dbReference type="CDD" id="cd11614">
    <property type="entry name" value="SAF_CpaB_FlgA_like"/>
    <property type="match status" value="1"/>
</dbReference>
<feature type="transmembrane region" description="Helical" evidence="2">
    <location>
        <begin position="32"/>
        <end position="50"/>
    </location>
</feature>
<evidence type="ECO:0000259" key="3">
    <source>
        <dbReference type="SMART" id="SM00858"/>
    </source>
</evidence>
<dbReference type="KEGG" id="ccho:CCHOA_03375"/>
<feature type="domain" description="SAF" evidence="3">
    <location>
        <begin position="58"/>
        <end position="120"/>
    </location>
</feature>
<evidence type="ECO:0000313" key="4">
    <source>
        <dbReference type="EMBL" id="AZA13087.1"/>
    </source>
</evidence>
<keyword evidence="2" id="KW-1133">Transmembrane helix</keyword>
<feature type="region of interest" description="Disordered" evidence="1">
    <location>
        <begin position="220"/>
        <end position="240"/>
    </location>
</feature>
<reference evidence="4 5" key="1">
    <citation type="submission" date="2018-11" db="EMBL/GenBank/DDBJ databases">
        <authorList>
            <person name="Kleinhagauer T."/>
            <person name="Glaeser S.P."/>
            <person name="Spergser J."/>
            <person name="Ruckert C."/>
            <person name="Kaempfer P."/>
            <person name="Busse H.-J."/>
        </authorList>
    </citation>
    <scope>NUCLEOTIDE SEQUENCE [LARGE SCALE GENOMIC DNA]</scope>
    <source>
        <strain evidence="4 5">200CH</strain>
    </source>
</reference>
<dbReference type="Pfam" id="PF08666">
    <property type="entry name" value="SAF"/>
    <property type="match status" value="1"/>
</dbReference>
<dbReference type="EMBL" id="CP033896">
    <property type="protein sequence ID" value="AZA13087.1"/>
    <property type="molecule type" value="Genomic_DNA"/>
</dbReference>
<organism evidence="4 5">
    <name type="scientific">Corynebacterium choanae</name>
    <dbReference type="NCBI Taxonomy" id="1862358"/>
    <lineage>
        <taxon>Bacteria</taxon>
        <taxon>Bacillati</taxon>
        <taxon>Actinomycetota</taxon>
        <taxon>Actinomycetes</taxon>
        <taxon>Mycobacteriales</taxon>
        <taxon>Corynebacteriaceae</taxon>
        <taxon>Corynebacterium</taxon>
    </lineage>
</organism>